<feature type="transmembrane region" description="Helical" evidence="2">
    <location>
        <begin position="20"/>
        <end position="48"/>
    </location>
</feature>
<proteinExistence type="predicted"/>
<evidence type="ECO:0000313" key="4">
    <source>
        <dbReference type="Proteomes" id="UP001140513"/>
    </source>
</evidence>
<evidence type="ECO:0000256" key="1">
    <source>
        <dbReference type="SAM" id="MobiDB-lite"/>
    </source>
</evidence>
<sequence length="344" mass="37813">MAALPAAVECLQVNLELRDVYFLTIGMWLGGILMYAGLAFGKLLAFAVGRLCVGEVFSKAGLILRKIPAVCRNVVALRFICLIRFFVGTLSDRDSILDSITTDCAILLAGVLLGVLFGMFFKHSLVVRASIAIENILIAGAVFASTVLLNYNKQQRPVARHGRKLRQKKRNEAARNASTDNIAPDDGNGDIDNDSEVAAQENSVANKPAIKPRRAATRKGDNPNASYRDRPYSIDKVPKPNNVAEYSANTDRGKSRAQADDIRREMDILKMRLQPCADETMETTDLHCTQEVEPENGASSRSRGESTLSEYRFRLGYTGKENKRLTLEIVNGTVHDGPLAILTQ</sequence>
<feature type="region of interest" description="Disordered" evidence="1">
    <location>
        <begin position="159"/>
        <end position="259"/>
    </location>
</feature>
<feature type="compositionally biased region" description="Basic and acidic residues" evidence="1">
    <location>
        <begin position="227"/>
        <end position="238"/>
    </location>
</feature>
<gene>
    <name evidence="3" type="ORF">N0V89_005479</name>
</gene>
<dbReference type="GeneID" id="80909009"/>
<keyword evidence="2" id="KW-0812">Transmembrane</keyword>
<name>A0A9W8XLJ2_9PLEO</name>
<feature type="transmembrane region" description="Helical" evidence="2">
    <location>
        <begin position="99"/>
        <end position="120"/>
    </location>
</feature>
<organism evidence="3 4">
    <name type="scientific">Didymosphaeria variabile</name>
    <dbReference type="NCBI Taxonomy" id="1932322"/>
    <lineage>
        <taxon>Eukaryota</taxon>
        <taxon>Fungi</taxon>
        <taxon>Dikarya</taxon>
        <taxon>Ascomycota</taxon>
        <taxon>Pezizomycotina</taxon>
        <taxon>Dothideomycetes</taxon>
        <taxon>Pleosporomycetidae</taxon>
        <taxon>Pleosporales</taxon>
        <taxon>Massarineae</taxon>
        <taxon>Didymosphaeriaceae</taxon>
        <taxon>Didymosphaeria</taxon>
    </lineage>
</organism>
<reference evidence="3" key="1">
    <citation type="submission" date="2022-10" db="EMBL/GenBank/DDBJ databases">
        <title>Tapping the CABI collections for fungal endophytes: first genome assemblies for Collariella, Neodidymelliopsis, Ascochyta clinopodiicola, Didymella pomorum, Didymosphaeria variabile, Neocosmospora piperis and Neocucurbitaria cava.</title>
        <authorList>
            <person name="Hill R."/>
        </authorList>
    </citation>
    <scope>NUCLEOTIDE SEQUENCE</scope>
    <source>
        <strain evidence="3">IMI 356815</strain>
    </source>
</reference>
<dbReference type="AlphaFoldDB" id="A0A9W8XLJ2"/>
<dbReference type="EMBL" id="JAPEUX010000004">
    <property type="protein sequence ID" value="KAJ4353749.1"/>
    <property type="molecule type" value="Genomic_DNA"/>
</dbReference>
<comment type="caution">
    <text evidence="3">The sequence shown here is derived from an EMBL/GenBank/DDBJ whole genome shotgun (WGS) entry which is preliminary data.</text>
</comment>
<evidence type="ECO:0000313" key="3">
    <source>
        <dbReference type="EMBL" id="KAJ4353749.1"/>
    </source>
</evidence>
<keyword evidence="4" id="KW-1185">Reference proteome</keyword>
<feature type="transmembrane region" description="Helical" evidence="2">
    <location>
        <begin position="132"/>
        <end position="151"/>
    </location>
</feature>
<dbReference type="RefSeq" id="XP_056071523.1">
    <property type="nucleotide sequence ID" value="XM_056214256.1"/>
</dbReference>
<keyword evidence="2" id="KW-0472">Membrane</keyword>
<evidence type="ECO:0000256" key="2">
    <source>
        <dbReference type="SAM" id="Phobius"/>
    </source>
</evidence>
<feature type="compositionally biased region" description="Basic residues" evidence="1">
    <location>
        <begin position="159"/>
        <end position="169"/>
    </location>
</feature>
<accession>A0A9W8XLJ2</accession>
<keyword evidence="2" id="KW-1133">Transmembrane helix</keyword>
<protein>
    <submittedName>
        <fullName evidence="3">Uncharacterized protein</fullName>
    </submittedName>
</protein>
<dbReference type="Proteomes" id="UP001140513">
    <property type="component" value="Unassembled WGS sequence"/>
</dbReference>